<reference evidence="1" key="2">
    <citation type="submission" date="2014-06" db="EMBL/GenBank/DDBJ databases">
        <title>The complete genome of Blastobotrys (Arxula) adeninivorans LS3 - a yeast of biotechnological interest.</title>
        <authorList>
            <person name="Kunze G."/>
            <person name="Gaillardin C."/>
            <person name="Czernicka M."/>
            <person name="Durrens P."/>
            <person name="Martin T."/>
            <person name="Boer E."/>
            <person name="Gabaldon T."/>
            <person name="Cruz J."/>
            <person name="Talla E."/>
            <person name="Marck C."/>
            <person name="Goffeau A."/>
            <person name="Barbe V."/>
            <person name="Baret P."/>
            <person name="Baronian K."/>
            <person name="Beier S."/>
            <person name="Bleykasten C."/>
            <person name="Bode R."/>
            <person name="Casaregola S."/>
            <person name="Despons L."/>
            <person name="Fairhead C."/>
            <person name="Giersberg M."/>
            <person name="Gierski P."/>
            <person name="Hahnel U."/>
            <person name="Hartmann A."/>
            <person name="Jankowska D."/>
            <person name="Jubin C."/>
            <person name="Jung P."/>
            <person name="Lafontaine I."/>
            <person name="Leh-Louis V."/>
            <person name="Lemaire M."/>
            <person name="Marcet-Houben M."/>
            <person name="Mascher M."/>
            <person name="Morel G."/>
            <person name="Richard G.-F."/>
            <person name="Riechen J."/>
            <person name="Sacerdot C."/>
            <person name="Sarkar A."/>
            <person name="Savel G."/>
            <person name="Schacherer J."/>
            <person name="Sherman D."/>
            <person name="Straub M.-L."/>
            <person name="Stein N."/>
            <person name="Thierry A."/>
            <person name="Trautwein-Schult A."/>
            <person name="Westhof E."/>
            <person name="Worch S."/>
            <person name="Dujon B."/>
            <person name="Souciet J.-L."/>
            <person name="Wincker P."/>
            <person name="Scholz U."/>
            <person name="Neuveglise N."/>
        </authorList>
    </citation>
    <scope>NUCLEOTIDE SEQUENCE</scope>
    <source>
        <strain evidence="1">LS3</strain>
    </source>
</reference>
<dbReference type="PhylomeDB" id="A0A060TH12"/>
<dbReference type="PANTHER" id="PTHR11362">
    <property type="entry name" value="PHOSPHATIDYLETHANOLAMINE-BINDING PROTEIN"/>
    <property type="match status" value="1"/>
</dbReference>
<dbReference type="Pfam" id="PF01161">
    <property type="entry name" value="PBP"/>
    <property type="match status" value="1"/>
</dbReference>
<dbReference type="Gene3D" id="3.90.280.10">
    <property type="entry name" value="PEBP-like"/>
    <property type="match status" value="1"/>
</dbReference>
<dbReference type="SUPFAM" id="SSF49777">
    <property type="entry name" value="PEBP-like"/>
    <property type="match status" value="1"/>
</dbReference>
<reference evidence="1" key="1">
    <citation type="submission" date="2014-02" db="EMBL/GenBank/DDBJ databases">
        <authorList>
            <person name="Genoscope - CEA"/>
        </authorList>
    </citation>
    <scope>NUCLEOTIDE SEQUENCE</scope>
    <source>
        <strain evidence="1">LS3</strain>
    </source>
</reference>
<accession>A0A060TH12</accession>
<dbReference type="GO" id="GO:0030162">
    <property type="term" value="P:regulation of proteolysis"/>
    <property type="evidence" value="ECO:0007669"/>
    <property type="project" value="TreeGrafter"/>
</dbReference>
<dbReference type="CDD" id="cd00866">
    <property type="entry name" value="PEBP_euk"/>
    <property type="match status" value="1"/>
</dbReference>
<dbReference type="GO" id="GO:0046578">
    <property type="term" value="P:regulation of Ras protein signal transduction"/>
    <property type="evidence" value="ECO:0007669"/>
    <property type="project" value="TreeGrafter"/>
</dbReference>
<protein>
    <submittedName>
        <fullName evidence="1">ARAD1D35200p</fullName>
    </submittedName>
</protein>
<organism evidence="1">
    <name type="scientific">Blastobotrys adeninivorans</name>
    <name type="common">Yeast</name>
    <name type="synonym">Arxula adeninivorans</name>
    <dbReference type="NCBI Taxonomy" id="409370"/>
    <lineage>
        <taxon>Eukaryota</taxon>
        <taxon>Fungi</taxon>
        <taxon>Dikarya</taxon>
        <taxon>Ascomycota</taxon>
        <taxon>Saccharomycotina</taxon>
        <taxon>Dipodascomycetes</taxon>
        <taxon>Dipodascales</taxon>
        <taxon>Trichomonascaceae</taxon>
        <taxon>Blastobotrys</taxon>
    </lineage>
</organism>
<proteinExistence type="predicted"/>
<gene>
    <name evidence="1" type="ORF">GNLVRS02_ARAD1D35200g</name>
</gene>
<name>A0A060TH12_BLAAD</name>
<evidence type="ECO:0000313" key="1">
    <source>
        <dbReference type="EMBL" id="CDP38461.1"/>
    </source>
</evidence>
<dbReference type="PANTHER" id="PTHR11362:SF148">
    <property type="entry name" value="CARBOXYPEPTIDASE Y INHIBITOR"/>
    <property type="match status" value="1"/>
</dbReference>
<dbReference type="AlphaFoldDB" id="A0A060TH12"/>
<dbReference type="EMBL" id="HG937694">
    <property type="protein sequence ID" value="CDP38461.1"/>
    <property type="molecule type" value="Genomic_DNA"/>
</dbReference>
<dbReference type="InterPro" id="IPR036610">
    <property type="entry name" value="PEBP-like_sf"/>
</dbReference>
<dbReference type="InterPro" id="IPR035810">
    <property type="entry name" value="PEBP_euk"/>
</dbReference>
<dbReference type="GO" id="GO:0005543">
    <property type="term" value="F:phospholipid binding"/>
    <property type="evidence" value="ECO:0007669"/>
    <property type="project" value="TreeGrafter"/>
</dbReference>
<sequence length="261" mass="28490">MLRTLGSARGYSRGSTVACRHWLRSAQRYISASTRTSVSATPFGRRSLPALSNKRLTAVRTMPLVTISSNIADALKKHEVVPEVVDAFDSGALITVTYDKDTEVAMGNTLKVGETQSNPTVRITFNDTKELKDTDSYTLVLTDPDAPTKGDKKWSEYCHLLVTGIKLSPPSDGSPSDVIEVNYSQGNVLQQYMGPAPPPKTGKHRYVFILYKEGGASPKASFDERATWGTGKPGSGAKDYAAKYNLTPVAINFFYAQNEQQ</sequence>
<dbReference type="GO" id="GO:0030414">
    <property type="term" value="F:peptidase inhibitor activity"/>
    <property type="evidence" value="ECO:0007669"/>
    <property type="project" value="TreeGrafter"/>
</dbReference>
<dbReference type="InterPro" id="IPR008914">
    <property type="entry name" value="PEBP"/>
</dbReference>